<evidence type="ECO:0008006" key="3">
    <source>
        <dbReference type="Google" id="ProtNLM"/>
    </source>
</evidence>
<proteinExistence type="predicted"/>
<dbReference type="Gene3D" id="2.160.20.160">
    <property type="match status" value="1"/>
</dbReference>
<dbReference type="Proteomes" id="UP000671836">
    <property type="component" value="Chromosome"/>
</dbReference>
<protein>
    <recommendedName>
        <fullName evidence="3">Calcium-binding protein</fullName>
    </recommendedName>
</protein>
<dbReference type="EMBL" id="CP071595">
    <property type="protein sequence ID" value="QSY48974.1"/>
    <property type="molecule type" value="Genomic_DNA"/>
</dbReference>
<organism evidence="1 2">
    <name type="scientific">Streptomyces griseocarneus</name>
    <dbReference type="NCBI Taxonomy" id="51201"/>
    <lineage>
        <taxon>Bacteria</taxon>
        <taxon>Bacillati</taxon>
        <taxon>Actinomycetota</taxon>
        <taxon>Actinomycetes</taxon>
        <taxon>Kitasatosporales</taxon>
        <taxon>Streptomycetaceae</taxon>
        <taxon>Streptomyces</taxon>
    </lineage>
</organism>
<name>A0ABX7RNN9_9ACTN</name>
<evidence type="ECO:0000313" key="2">
    <source>
        <dbReference type="Proteomes" id="UP000671836"/>
    </source>
</evidence>
<evidence type="ECO:0000313" key="1">
    <source>
        <dbReference type="EMBL" id="QSY48974.1"/>
    </source>
</evidence>
<sequence>MHGSGDRRRRHIVCPFLLPGQTVNSLGGNDTITILADAGGTVISGPGNDIVTAGSLDTLADFDTGTGTDTVRVLGNHAGRSITTGDGDDTVEITGNNSGLVNTGANSDRFIVHGTVAADDAFLGTGNDFANVNVLALGADGGSIHGGDGADELTVTTCNASTVAGEDGNDTIDVTDANACVVSGGAGNDNIHEGAEATGTVDGGPGNDMCQEDIPFLGTESNCES</sequence>
<accession>A0ABX7RNN9</accession>
<dbReference type="PRINTS" id="PR00313">
    <property type="entry name" value="CABNDNGRPT"/>
</dbReference>
<reference evidence="1 2" key="1">
    <citation type="submission" date="2021-03" db="EMBL/GenBank/DDBJ databases">
        <title>Streptomyces strains.</title>
        <authorList>
            <person name="Lund M.B."/>
            <person name="Toerring T."/>
        </authorList>
    </citation>
    <scope>NUCLEOTIDE SEQUENCE [LARGE SCALE GENOMIC DNA]</scope>
    <source>
        <strain evidence="1 2">KCC S-1010</strain>
    </source>
</reference>
<dbReference type="InterPro" id="IPR011049">
    <property type="entry name" value="Serralysin-like_metalloprot_C"/>
</dbReference>
<dbReference type="SUPFAM" id="SSF51120">
    <property type="entry name" value="beta-Roll"/>
    <property type="match status" value="1"/>
</dbReference>
<dbReference type="RefSeq" id="WP_207555238.1">
    <property type="nucleotide sequence ID" value="NZ_CP071595.1"/>
</dbReference>
<keyword evidence="2" id="KW-1185">Reference proteome</keyword>
<gene>
    <name evidence="1" type="ORF">J3S04_28885</name>
</gene>